<organism evidence="1 2">
    <name type="scientific">Segatella oris C735</name>
    <dbReference type="NCBI Taxonomy" id="563008"/>
    <lineage>
        <taxon>Bacteria</taxon>
        <taxon>Pseudomonadati</taxon>
        <taxon>Bacteroidota</taxon>
        <taxon>Bacteroidia</taxon>
        <taxon>Bacteroidales</taxon>
        <taxon>Prevotellaceae</taxon>
        <taxon>Segatella</taxon>
    </lineage>
</organism>
<evidence type="ECO:0000313" key="1">
    <source>
        <dbReference type="EMBL" id="EFI47353.1"/>
    </source>
</evidence>
<dbReference type="AlphaFoldDB" id="D7NGG3"/>
<accession>D7NGG3</accession>
<reference evidence="1 2" key="1">
    <citation type="submission" date="2010-02" db="EMBL/GenBank/DDBJ databases">
        <title>The Genome Sequence of Prevotella oris strain C735.</title>
        <authorList>
            <consortium name="The Broad Institute Genome Sequencing Platform"/>
            <person name="Ward D."/>
            <person name="Feldgarden M."/>
            <person name="Earl A."/>
            <person name="Young S.K."/>
            <person name="Zeng Q."/>
            <person name="Koehrsen M."/>
            <person name="Alvarado L."/>
            <person name="Berlin A."/>
            <person name="Bochicchio J."/>
            <person name="Borenstein D."/>
            <person name="Chapman S.B."/>
            <person name="Chen Z."/>
            <person name="Engels R."/>
            <person name="Freedman E."/>
            <person name="Gellesch M."/>
            <person name="Goldberg J."/>
            <person name="Griggs A."/>
            <person name="Gujja S."/>
            <person name="Heilman E."/>
            <person name="Heiman D."/>
            <person name="Hepburn T."/>
            <person name="Howarth C."/>
            <person name="Jen D."/>
            <person name="Larson L."/>
            <person name="Mehta T."/>
            <person name="Park D."/>
            <person name="Pearson M."/>
            <person name="Roberts A."/>
            <person name="Saif S."/>
            <person name="Shea T."/>
            <person name="Shenoy N."/>
            <person name="Sisk P."/>
            <person name="Stolte C."/>
            <person name="Sykes S."/>
            <person name="Thomson T."/>
            <person name="Walk T."/>
            <person name="White J."/>
            <person name="Yandava C."/>
            <person name="Sibley C.D."/>
            <person name="Field T.R."/>
            <person name="Grinwis M."/>
            <person name="Eshaghurshan C.S."/>
            <person name="Surette M.G."/>
            <person name="Haas B."/>
            <person name="Nusbaum C."/>
            <person name="Birren B."/>
        </authorList>
    </citation>
    <scope>NUCLEOTIDE SEQUENCE [LARGE SCALE GENOMIC DNA]</scope>
    <source>
        <strain evidence="1 2">C735</strain>
    </source>
</reference>
<gene>
    <name evidence="1" type="ORF">HMPREF0665_02680</name>
</gene>
<dbReference type="HOGENOM" id="CLU_1389137_0_0_10"/>
<dbReference type="PROSITE" id="PS51257">
    <property type="entry name" value="PROKAR_LIPOPROTEIN"/>
    <property type="match status" value="1"/>
</dbReference>
<evidence type="ECO:0000313" key="2">
    <source>
        <dbReference type="Proteomes" id="UP000003805"/>
    </source>
</evidence>
<name>D7NGG3_9BACT</name>
<dbReference type="EMBL" id="GL349584">
    <property type="protein sequence ID" value="EFI47353.1"/>
    <property type="molecule type" value="Genomic_DNA"/>
</dbReference>
<proteinExistence type="predicted"/>
<dbReference type="RefSeq" id="WP_004378900.1">
    <property type="nucleotide sequence ID" value="NZ_GL349584.1"/>
</dbReference>
<sequence>MKQLKFTLWLQLFLSCTSGDDYVSIQQIDSHFPVLLKVNNETIQYIEFPLVFQIEKTIDKVVKLSGDGYFYNAKYSKLLKGWLFNGNIFVNAKGKLIRPTLNDELRKLSKDKREFVFYVRYTNLTQEAISYLTKFKQLRKKGAGFIQMKSIHDFKKEDMNFVGKFLQHDSITMSFWYESSFNKYRIDHINLPVHVR</sequence>
<dbReference type="Proteomes" id="UP000003805">
    <property type="component" value="Unassembled WGS sequence"/>
</dbReference>
<protein>
    <recommendedName>
        <fullName evidence="3">Lipoprotein</fullName>
    </recommendedName>
</protein>
<keyword evidence="2" id="KW-1185">Reference proteome</keyword>
<evidence type="ECO:0008006" key="3">
    <source>
        <dbReference type="Google" id="ProtNLM"/>
    </source>
</evidence>